<dbReference type="Pfam" id="PF00511">
    <property type="entry name" value="PPV_E2_C"/>
    <property type="match status" value="1"/>
</dbReference>
<evidence type="ECO:0000256" key="7">
    <source>
        <dbReference type="ARBA" id="ARBA00022705"/>
    </source>
</evidence>
<evidence type="ECO:0000256" key="14">
    <source>
        <dbReference type="SAM" id="MobiDB-lite"/>
    </source>
</evidence>
<keyword evidence="3 12" id="KW-0678">Repressor</keyword>
<evidence type="ECO:0000256" key="2">
    <source>
        <dbReference type="ARBA" id="ARBA00007794"/>
    </source>
</evidence>
<dbReference type="EMBL" id="MK620840">
    <property type="protein sequence ID" value="QCQ84429.1"/>
    <property type="molecule type" value="Genomic_DNA"/>
</dbReference>
<keyword evidence="9 12" id="KW-0238">DNA-binding</keyword>
<keyword evidence="6 12" id="KW-1048">Host nucleus</keyword>
<dbReference type="InterPro" id="IPR001866">
    <property type="entry name" value="PPV_E2_N"/>
</dbReference>
<dbReference type="GO" id="GO:0042025">
    <property type="term" value="C:host cell nucleus"/>
    <property type="evidence" value="ECO:0007669"/>
    <property type="project" value="UniProtKB-SubCell"/>
</dbReference>
<dbReference type="InterPro" id="IPR012677">
    <property type="entry name" value="Nucleotide-bd_a/b_plait_sf"/>
</dbReference>
<proteinExistence type="inferred from homology"/>
<comment type="subunit">
    <text evidence="12">Binds DNA as homodimer. Interacts with protein E1; this interaction greatly increases E1 DNA-binding activity. Interacts with protein L1; this interaction enhances E2-dependent replication and transcription activation. Interacts with protein L2; this interaction inhibits E2 transcriptional activity but not DNA replication function E2. Interacts with protein E7; this interaction inhibits E7 oncogenic activity. Interacts with host TAF1; this interaction modulates E2-dependent transcriptional regulation. Interacts with host BRD4; this interaction mediates E2 transcriptional activation function. Additionally, the interaction with host BRD4 on mitotic chromosomes mediates tethering of the viral genome. Interacts with host TOPBP1; this interaction is required for optimal viral DNA replication.</text>
</comment>
<dbReference type="InterPro" id="IPR042504">
    <property type="entry name" value="Regulatory_protein_E2_N_2"/>
</dbReference>
<dbReference type="Gene3D" id="2.170.200.10">
    <property type="entry name" value="Papillomavirus E2 early protein domain"/>
    <property type="match status" value="1"/>
</dbReference>
<feature type="region of interest" description="Disordered" evidence="14">
    <location>
        <begin position="200"/>
        <end position="281"/>
    </location>
</feature>
<feature type="coiled-coil region" evidence="13">
    <location>
        <begin position="1"/>
        <end position="36"/>
    </location>
</feature>
<organism evidence="17">
    <name type="scientific">Human papillomavirus type 2</name>
    <dbReference type="NCBI Taxonomy" id="333751"/>
    <lineage>
        <taxon>Viruses</taxon>
        <taxon>Monodnaviria</taxon>
        <taxon>Shotokuvirae</taxon>
        <taxon>Cossaviricota</taxon>
        <taxon>Papovaviricetes</taxon>
        <taxon>Zurhausenvirales</taxon>
        <taxon>Papillomaviridae</taxon>
        <taxon>Firstpapillomavirinae</taxon>
        <taxon>Alphapapillomavirus</taxon>
        <taxon>Alphapapillomavirus 4</taxon>
    </lineage>
</organism>
<reference evidence="17" key="1">
    <citation type="submission" date="2019-03" db="EMBL/GenBank/DDBJ databases">
        <title>Nasal virome of children in isolated Colombian villages.</title>
        <authorList>
            <person name="Altan E."/>
            <person name="Delwart E."/>
        </authorList>
    </citation>
    <scope>NUCLEOTIDE SEQUENCE</scope>
    <source>
        <strain evidence="17">HPV2/S34-CNI/CO/2018</strain>
    </source>
</reference>
<dbReference type="GO" id="GO:0003700">
    <property type="term" value="F:DNA-binding transcription factor activity"/>
    <property type="evidence" value="ECO:0007669"/>
    <property type="project" value="UniProtKB-UniRule"/>
</dbReference>
<name>A0A4P8PKT3_9PAPI</name>
<evidence type="ECO:0000256" key="1">
    <source>
        <dbReference type="ARBA" id="ARBA00004147"/>
    </source>
</evidence>
<accession>A0A4P8PKT3</accession>
<keyword evidence="4 12" id="KW-0244">Early protein</keyword>
<keyword evidence="8 12" id="KW-0805">Transcription regulation</keyword>
<comment type="similarity">
    <text evidence="12">Belongs to the papillomaviridae E2 protein family.</text>
</comment>
<comment type="caution">
    <text evidence="12">Lacks conserved residue(s) required for the propagation of feature annotation.</text>
</comment>
<dbReference type="InterPro" id="IPR035975">
    <property type="entry name" value="E2/EBNA1_C_sf"/>
</dbReference>
<evidence type="ECO:0000256" key="9">
    <source>
        <dbReference type="ARBA" id="ARBA00023125"/>
    </source>
</evidence>
<dbReference type="Gene3D" id="1.10.287.30">
    <property type="entry name" value="E2 (early) protein, N terminal domain, subdomain 1"/>
    <property type="match status" value="1"/>
</dbReference>
<keyword evidence="11 12" id="KW-0804">Transcription</keyword>
<feature type="domain" description="Papillomavirus E2 C-terminal" evidence="16">
    <location>
        <begin position="311"/>
        <end position="381"/>
    </location>
</feature>
<dbReference type="SMR" id="A0A4P8PKT3"/>
<evidence type="ECO:0000256" key="4">
    <source>
        <dbReference type="ARBA" id="ARBA00022518"/>
    </source>
</evidence>
<evidence type="ECO:0000256" key="8">
    <source>
        <dbReference type="ARBA" id="ARBA00023015"/>
    </source>
</evidence>
<comment type="function">
    <text evidence="12">Plays a role in the initiation of viral DNA replication. A dimer of E2 interacts with a dimer of E1 in order to improve specificity of E1 DNA binding activity. Once the complex recognizes and binds DNA at specific sites, the E2 dimer is removed from DNA. E2 also regulates viral transcription through binding to the E2RE response element (5'-ACCNNNNNNGGT-3') present in multiple copies in the regulatory regions of the viral genome. Activates or represses transcription depending on E2RE's position with regards to proximal promoter elements including the TATA-box. Repression occurs by sterically hindering the assembly of the transcription initiation complex.</text>
</comment>
<comment type="subcellular location">
    <subcellularLocation>
        <location evidence="1 12">Host nucleus</location>
    </subcellularLocation>
</comment>
<evidence type="ECO:0000256" key="5">
    <source>
        <dbReference type="ARBA" id="ARBA00022553"/>
    </source>
</evidence>
<keyword evidence="7 12" id="KW-0235">DNA replication</keyword>
<dbReference type="HAMAP" id="MF_04001">
    <property type="entry name" value="PPV_E2"/>
    <property type="match status" value="1"/>
</dbReference>
<evidence type="ECO:0000256" key="6">
    <source>
        <dbReference type="ARBA" id="ARBA00022562"/>
    </source>
</evidence>
<dbReference type="GO" id="GO:0006260">
    <property type="term" value="P:DNA replication"/>
    <property type="evidence" value="ECO:0007669"/>
    <property type="project" value="UniProtKB-KW"/>
</dbReference>
<evidence type="ECO:0000256" key="10">
    <source>
        <dbReference type="ARBA" id="ARBA00023159"/>
    </source>
</evidence>
<dbReference type="GO" id="GO:0006351">
    <property type="term" value="P:DNA-templated transcription"/>
    <property type="evidence" value="ECO:0007669"/>
    <property type="project" value="UniProtKB-UniRule"/>
</dbReference>
<evidence type="ECO:0000313" key="17">
    <source>
        <dbReference type="EMBL" id="QCQ84429.1"/>
    </source>
</evidence>
<feature type="compositionally biased region" description="Low complexity" evidence="14">
    <location>
        <begin position="200"/>
        <end position="209"/>
    </location>
</feature>
<dbReference type="InterPro" id="IPR036050">
    <property type="entry name" value="Regulatory_protein_E2_N"/>
</dbReference>
<comment type="PTM">
    <text evidence="12">Phosphorylated.</text>
</comment>
<dbReference type="SUPFAM" id="SSF54957">
    <property type="entry name" value="Viral DNA-binding domain"/>
    <property type="match status" value="1"/>
</dbReference>
<feature type="domain" description="Papillomavirus E2 N-terminal" evidence="15">
    <location>
        <begin position="1"/>
        <end position="197"/>
    </location>
</feature>
<evidence type="ECO:0000259" key="16">
    <source>
        <dbReference type="Pfam" id="PF00511"/>
    </source>
</evidence>
<evidence type="ECO:0000256" key="13">
    <source>
        <dbReference type="SAM" id="Coils"/>
    </source>
</evidence>
<evidence type="ECO:0000256" key="3">
    <source>
        <dbReference type="ARBA" id="ARBA00022491"/>
    </source>
</evidence>
<keyword evidence="5 12" id="KW-0597">Phosphoprotein</keyword>
<dbReference type="Pfam" id="PF00508">
    <property type="entry name" value="PPV_E2_N"/>
    <property type="match status" value="1"/>
</dbReference>
<sequence length="391" mass="43281">METLANRLDACQETLLELYEKDSNKLEDQIKHWAQVRLENVMLFKARECGMTRVGCTAVPALTVSKAKACQAIEVQLALQTLMQSAYSTEAWTLRDTCLEMWDAPPKKCWKKKGQSVLVKFDGSSDRDMIYTSWGFIYVQDTITDSWHKVPGQVDELGLYYVHDGVRVNYVDFGTESLTYGVTGTWEVHVAGTVIHHTSASVSSTQASASDDEPISSIRTSVSPVPAPVSSSAEPTGAGRAAPPTQALCSAQAPTSPPAKRQRVIVGQQHPRPDSTRTVGEGEVECYNKRSISDSNRTDPRWGHGDTDSVPVIHLRGDANCLKCFRYRVQKHKDVLYARVSSTWHWAGGNGDKTAFVTLWYTSVEQRTEFLTRVSIPKGLIALPGYMSAFV</sequence>
<protein>
    <recommendedName>
        <fullName evidence="12">Regulatory protein E2</fullName>
    </recommendedName>
</protein>
<evidence type="ECO:0000256" key="11">
    <source>
        <dbReference type="ARBA" id="ARBA00023163"/>
    </source>
</evidence>
<keyword evidence="13" id="KW-0175">Coiled coil</keyword>
<dbReference type="InterPro" id="IPR000427">
    <property type="entry name" value="Papillomavirus_E2_C"/>
</dbReference>
<dbReference type="GO" id="GO:0006275">
    <property type="term" value="P:regulation of DNA replication"/>
    <property type="evidence" value="ECO:0007669"/>
    <property type="project" value="UniProtKB-UniRule"/>
</dbReference>
<evidence type="ECO:0000259" key="15">
    <source>
        <dbReference type="Pfam" id="PF00508"/>
    </source>
</evidence>
<dbReference type="InterPro" id="IPR033668">
    <property type="entry name" value="Reg_prot_E2"/>
</dbReference>
<dbReference type="GO" id="GO:0003677">
    <property type="term" value="F:DNA binding"/>
    <property type="evidence" value="ECO:0007669"/>
    <property type="project" value="UniProtKB-UniRule"/>
</dbReference>
<gene>
    <name evidence="12" type="primary">E2</name>
</gene>
<dbReference type="GO" id="GO:0039693">
    <property type="term" value="P:viral DNA genome replication"/>
    <property type="evidence" value="ECO:0007669"/>
    <property type="project" value="UniProtKB-UniRule"/>
</dbReference>
<comment type="similarity">
    <text evidence="2">Belongs to the papillomaviridae E8^E2C protein family.</text>
</comment>
<dbReference type="Gene3D" id="3.30.70.330">
    <property type="match status" value="1"/>
</dbReference>
<evidence type="ECO:0000256" key="12">
    <source>
        <dbReference type="HAMAP-Rule" id="MF_04001"/>
    </source>
</evidence>
<feature type="region of interest" description="DNA-binding domain" evidence="12">
    <location>
        <begin position="309"/>
        <end position="391"/>
    </location>
</feature>
<dbReference type="InterPro" id="IPR042503">
    <property type="entry name" value="Regulatory_protein_E2_N_1"/>
</dbReference>
<dbReference type="SUPFAM" id="SSF51332">
    <property type="entry name" value="E2 regulatory, transactivation domain"/>
    <property type="match status" value="1"/>
</dbReference>
<feature type="compositionally biased region" description="Low complexity" evidence="14">
    <location>
        <begin position="221"/>
        <end position="233"/>
    </location>
</feature>
<dbReference type="GO" id="GO:0000166">
    <property type="term" value="F:nucleotide binding"/>
    <property type="evidence" value="ECO:0007669"/>
    <property type="project" value="UniProtKB-UniRule"/>
</dbReference>
<keyword evidence="10 12" id="KW-0010">Activator</keyword>